<sequence>MGFGGPIGLIVVGLILSLAFNERQVGPLEVTTLGWILVLAGALWLVLTLVQQNTRRRHSTTATTTDAAGRQATTQRTTESDPPPPPAV</sequence>
<dbReference type="AlphaFoldDB" id="A0A2P2CDE3"/>
<organism evidence="4">
    <name type="scientific">metagenome</name>
    <dbReference type="NCBI Taxonomy" id="256318"/>
    <lineage>
        <taxon>unclassified sequences</taxon>
        <taxon>metagenomes</taxon>
    </lineage>
</organism>
<accession>A0A2P2CDE3</accession>
<evidence type="ECO:0000313" key="4">
    <source>
        <dbReference type="EMBL" id="CUR60010.1"/>
    </source>
</evidence>
<evidence type="ECO:0000256" key="1">
    <source>
        <dbReference type="SAM" id="MobiDB-lite"/>
    </source>
</evidence>
<feature type="transmembrane region" description="Helical" evidence="2">
    <location>
        <begin position="33"/>
        <end position="50"/>
    </location>
</feature>
<feature type="domain" description="DUF6458" evidence="3">
    <location>
        <begin position="1"/>
        <end position="79"/>
    </location>
</feature>
<dbReference type="InterPro" id="IPR045597">
    <property type="entry name" value="DUF6458"/>
</dbReference>
<protein>
    <recommendedName>
        <fullName evidence="3">DUF6458 domain-containing protein</fullName>
    </recommendedName>
</protein>
<keyword evidence="2" id="KW-1133">Transmembrane helix</keyword>
<dbReference type="EMBL" id="CZKB01000012">
    <property type="protein sequence ID" value="CUR60010.1"/>
    <property type="molecule type" value="Genomic_DNA"/>
</dbReference>
<reference evidence="4" key="1">
    <citation type="submission" date="2015-08" db="EMBL/GenBank/DDBJ databases">
        <authorList>
            <person name="Babu N.S."/>
            <person name="Beckwith C.J."/>
            <person name="Beseler K.G."/>
            <person name="Brison A."/>
            <person name="Carone J.V."/>
            <person name="Caskin T.P."/>
            <person name="Diamond M."/>
            <person name="Durham M.E."/>
            <person name="Foxe J.M."/>
            <person name="Go M."/>
            <person name="Henderson B.A."/>
            <person name="Jones I.B."/>
            <person name="McGettigan J.A."/>
            <person name="Micheletti S.J."/>
            <person name="Nasrallah M.E."/>
            <person name="Ortiz D."/>
            <person name="Piller C.R."/>
            <person name="Privatt S.R."/>
            <person name="Schneider S.L."/>
            <person name="Sharp S."/>
            <person name="Smith T.C."/>
            <person name="Stanton J.D."/>
            <person name="Ullery H.E."/>
            <person name="Wilson R.J."/>
            <person name="Serrano M.G."/>
            <person name="Buck G."/>
            <person name="Lee V."/>
            <person name="Wang Y."/>
            <person name="Carvalho R."/>
            <person name="Voegtly L."/>
            <person name="Shi R."/>
            <person name="Duckworth R."/>
            <person name="Johnson A."/>
            <person name="Loviza R."/>
            <person name="Walstead R."/>
            <person name="Shah Z."/>
            <person name="Kiflezghi M."/>
            <person name="Wade K."/>
            <person name="Ball S.L."/>
            <person name="Bradley K.W."/>
            <person name="Asai D.J."/>
            <person name="Bowman C.A."/>
            <person name="Russell D.A."/>
            <person name="Pope W.H."/>
            <person name="Jacobs-Sera D."/>
            <person name="Hendrix R.W."/>
            <person name="Hatfull G.F."/>
        </authorList>
    </citation>
    <scope>NUCLEOTIDE SEQUENCE</scope>
</reference>
<feature type="region of interest" description="Disordered" evidence="1">
    <location>
        <begin position="54"/>
        <end position="88"/>
    </location>
</feature>
<gene>
    <name evidence="4" type="ORF">NOCA120033</name>
</gene>
<evidence type="ECO:0000259" key="3">
    <source>
        <dbReference type="Pfam" id="PF20059"/>
    </source>
</evidence>
<evidence type="ECO:0000256" key="2">
    <source>
        <dbReference type="SAM" id="Phobius"/>
    </source>
</evidence>
<keyword evidence="2" id="KW-0812">Transmembrane</keyword>
<keyword evidence="2" id="KW-0472">Membrane</keyword>
<feature type="compositionally biased region" description="Low complexity" evidence="1">
    <location>
        <begin position="60"/>
        <end position="77"/>
    </location>
</feature>
<dbReference type="Pfam" id="PF20059">
    <property type="entry name" value="DUF6458"/>
    <property type="match status" value="1"/>
</dbReference>
<name>A0A2P2CDE3_9ZZZZ</name>
<proteinExistence type="predicted"/>